<dbReference type="PANTHER" id="PTHR34457:SF3">
    <property type="entry name" value="PROTEIN TIC236, CHLOROPLASTIC"/>
    <property type="match status" value="1"/>
</dbReference>
<dbReference type="InterPro" id="IPR053022">
    <property type="entry name" value="Chloroplast_translocon_comp"/>
</dbReference>
<accession>A0A1S4DFN8</accession>
<dbReference type="AlphaFoldDB" id="A0A1S4DFN8"/>
<sequence length="383" mass="42517">DKLCLRYSDLPVSLWSGLSVPKEGNRLFSCFSACDLRMRAEGSWLCCISSSLIKIYHDIADRPISGCRRFDIKWTAPKAEGSLTDARGDIIISPDHITVNSSSVAFDLYSKVLTSYRDDYCLNLRDYHVNAPLPFTVEGVELDLRMRSFEFFSSVSSYALDSPKPVHLKATGRIKFQGKVVKASSIADQHFVHSEKRSEDVPVECNDATDTLSGEVSISGLKLNQLMLAPQMAGALSITQQGLKLDAMGRPDESLTLEVRGPFHPLSEENMIGKMFSFSFQKGHLKANMCYLPLHSANLEVRHLPLDELELASLRGTIQRAEIQLNFQKRRGHGELSVLRPKFSGLLGEALDVAARWSGDVLSGLFLSSHFCSANTTINAELR</sequence>
<dbReference type="PaxDb" id="4097-A0A1S4DFN8"/>
<dbReference type="OrthoDB" id="1690181at2759"/>
<reference evidence="1" key="1">
    <citation type="submission" date="2025-08" db="UniProtKB">
        <authorList>
            <consortium name="RefSeq"/>
        </authorList>
    </citation>
    <scope>IDENTIFICATION</scope>
</reference>
<dbReference type="STRING" id="4097.A0A1S4DFN8"/>
<dbReference type="KEGG" id="nta:107829167"/>
<proteinExistence type="predicted"/>
<dbReference type="PANTHER" id="PTHR34457">
    <property type="entry name" value="EMBRYO DEFECTIVE 2410"/>
    <property type="match status" value="1"/>
</dbReference>
<protein>
    <submittedName>
        <fullName evidence="1">Uncharacterized protein</fullName>
    </submittedName>
</protein>
<name>A0A1S4DFN8_TOBAC</name>
<feature type="non-terminal residue" evidence="1">
    <location>
        <position position="1"/>
    </location>
</feature>
<dbReference type="RefSeq" id="XP_016512146.1">
    <property type="nucleotide sequence ID" value="XM_016656660.1"/>
</dbReference>
<organism evidence="1">
    <name type="scientific">Nicotiana tabacum</name>
    <name type="common">Common tobacco</name>
    <dbReference type="NCBI Taxonomy" id="4097"/>
    <lineage>
        <taxon>Eukaryota</taxon>
        <taxon>Viridiplantae</taxon>
        <taxon>Streptophyta</taxon>
        <taxon>Embryophyta</taxon>
        <taxon>Tracheophyta</taxon>
        <taxon>Spermatophyta</taxon>
        <taxon>Magnoliopsida</taxon>
        <taxon>eudicotyledons</taxon>
        <taxon>Gunneridae</taxon>
        <taxon>Pentapetalae</taxon>
        <taxon>asterids</taxon>
        <taxon>lamiids</taxon>
        <taxon>Solanales</taxon>
        <taxon>Solanaceae</taxon>
        <taxon>Nicotianoideae</taxon>
        <taxon>Nicotianeae</taxon>
        <taxon>Nicotiana</taxon>
    </lineage>
</organism>
<gene>
    <name evidence="1" type="primary">LOC107829167</name>
</gene>
<evidence type="ECO:0000313" key="1">
    <source>
        <dbReference type="RefSeq" id="XP_016512146.1"/>
    </source>
</evidence>